<dbReference type="InterPro" id="IPR011907">
    <property type="entry name" value="RNase_III"/>
</dbReference>
<keyword evidence="8" id="KW-0378">Hydrolase</keyword>
<keyword evidence="4" id="KW-0507">mRNA processing</keyword>
<evidence type="ECO:0000256" key="1">
    <source>
        <dbReference type="ARBA" id="ARBA00000109"/>
    </source>
</evidence>
<keyword evidence="3" id="KW-0698">rRNA processing</keyword>
<accession>A0A2M7LJ53</accession>
<dbReference type="PROSITE" id="PS00517">
    <property type="entry name" value="RNASE_3_1"/>
    <property type="match status" value="1"/>
</dbReference>
<dbReference type="AlphaFoldDB" id="A0A2M7LJ53"/>
<dbReference type="InterPro" id="IPR036389">
    <property type="entry name" value="RNase_III_sf"/>
</dbReference>
<evidence type="ECO:0000256" key="8">
    <source>
        <dbReference type="ARBA" id="ARBA00022801"/>
    </source>
</evidence>
<evidence type="ECO:0000256" key="11">
    <source>
        <dbReference type="ARBA" id="ARBA00049596"/>
    </source>
</evidence>
<dbReference type="EC" id="3.1.26.3" evidence="12"/>
<sequence>MNDLKPLLKLLNIHFNDEKLLHQALVHRSSLNEFKNTFSSSNERLEFLGDAVLELWTSNTLYHKFPDKNEGQMTNLRSLIVRTENLASIALSLKIGDYLYLSRGEETHGGRQNISILADTLESIIGAIYLDGGQSTADLFLSQILQSSIDNFSQKTEYKDPKSIFQEIAQAKKGITPNYQI</sequence>
<evidence type="ECO:0000256" key="7">
    <source>
        <dbReference type="ARBA" id="ARBA00022759"/>
    </source>
</evidence>
<proteinExistence type="inferred from homology"/>
<dbReference type="NCBIfam" id="TIGR02191">
    <property type="entry name" value="RNaseIII"/>
    <property type="match status" value="1"/>
</dbReference>
<keyword evidence="7" id="KW-0255">Endonuclease</keyword>
<name>A0A2M7LJ53_9BACT</name>
<dbReference type="GO" id="GO:0003723">
    <property type="term" value="F:RNA binding"/>
    <property type="evidence" value="ECO:0007669"/>
    <property type="project" value="UniProtKB-KW"/>
</dbReference>
<keyword evidence="9" id="KW-0460">Magnesium</keyword>
<keyword evidence="5" id="KW-0540">Nuclease</keyword>
<comment type="function">
    <text evidence="11">Digests double-stranded RNA. Involved in the processing of primary rRNA transcript to yield the immediate precursors to the large and small rRNAs (23S and 16S). Processes some mRNAs, and tRNAs when they are encoded in the rRNA operon. Processes pre-crRNA and tracrRNA of type II CRISPR loci if present in the organism.</text>
</comment>
<evidence type="ECO:0000256" key="5">
    <source>
        <dbReference type="ARBA" id="ARBA00022722"/>
    </source>
</evidence>
<evidence type="ECO:0000256" key="2">
    <source>
        <dbReference type="ARBA" id="ARBA00010183"/>
    </source>
</evidence>
<dbReference type="PROSITE" id="PS50142">
    <property type="entry name" value="RNASE_3_2"/>
    <property type="match status" value="1"/>
</dbReference>
<comment type="caution">
    <text evidence="14">The sequence shown here is derived from an EMBL/GenBank/DDBJ whole genome shotgun (WGS) entry which is preliminary data.</text>
</comment>
<feature type="domain" description="RNase III" evidence="13">
    <location>
        <begin position="4"/>
        <end position="133"/>
    </location>
</feature>
<evidence type="ECO:0000256" key="12">
    <source>
        <dbReference type="NCBIfam" id="TIGR02191"/>
    </source>
</evidence>
<evidence type="ECO:0000256" key="10">
    <source>
        <dbReference type="ARBA" id="ARBA00022884"/>
    </source>
</evidence>
<feature type="non-terminal residue" evidence="14">
    <location>
        <position position="181"/>
    </location>
</feature>
<dbReference type="GO" id="GO:0004525">
    <property type="term" value="F:ribonuclease III activity"/>
    <property type="evidence" value="ECO:0007669"/>
    <property type="project" value="UniProtKB-UniRule"/>
</dbReference>
<gene>
    <name evidence="14" type="primary">rnc</name>
    <name evidence="14" type="ORF">COZ41_01685</name>
</gene>
<dbReference type="PANTHER" id="PTHR14950">
    <property type="entry name" value="DICER-RELATED"/>
    <property type="match status" value="1"/>
</dbReference>
<organism evidence="14 15">
    <name type="scientific">Candidatus Shapirobacteria bacterium CG_4_10_14_3_um_filter_35_13</name>
    <dbReference type="NCBI Taxonomy" id="1974873"/>
    <lineage>
        <taxon>Bacteria</taxon>
        <taxon>Candidatus Shapironibacteriota</taxon>
    </lineage>
</organism>
<evidence type="ECO:0000256" key="6">
    <source>
        <dbReference type="ARBA" id="ARBA00022723"/>
    </source>
</evidence>
<dbReference type="GO" id="GO:0006397">
    <property type="term" value="P:mRNA processing"/>
    <property type="evidence" value="ECO:0007669"/>
    <property type="project" value="UniProtKB-KW"/>
</dbReference>
<dbReference type="PANTHER" id="PTHR14950:SF37">
    <property type="entry name" value="ENDORIBONUCLEASE DICER"/>
    <property type="match status" value="1"/>
</dbReference>
<keyword evidence="6" id="KW-0479">Metal-binding</keyword>
<protein>
    <recommendedName>
        <fullName evidence="12">Ribonuclease III</fullName>
        <ecNumber evidence="12">3.1.26.3</ecNumber>
    </recommendedName>
</protein>
<dbReference type="SMART" id="SM00535">
    <property type="entry name" value="RIBOc"/>
    <property type="match status" value="1"/>
</dbReference>
<dbReference type="EMBL" id="PFJG01000034">
    <property type="protein sequence ID" value="PIX68059.1"/>
    <property type="molecule type" value="Genomic_DNA"/>
</dbReference>
<keyword evidence="10" id="KW-0694">RNA-binding</keyword>
<dbReference type="InterPro" id="IPR000999">
    <property type="entry name" value="RNase_III_dom"/>
</dbReference>
<dbReference type="Proteomes" id="UP000229531">
    <property type="component" value="Unassembled WGS sequence"/>
</dbReference>
<evidence type="ECO:0000256" key="9">
    <source>
        <dbReference type="ARBA" id="ARBA00022842"/>
    </source>
</evidence>
<dbReference type="GO" id="GO:0006364">
    <property type="term" value="P:rRNA processing"/>
    <property type="evidence" value="ECO:0007669"/>
    <property type="project" value="UniProtKB-KW"/>
</dbReference>
<evidence type="ECO:0000256" key="3">
    <source>
        <dbReference type="ARBA" id="ARBA00022552"/>
    </source>
</evidence>
<reference evidence="15" key="1">
    <citation type="submission" date="2017-09" db="EMBL/GenBank/DDBJ databases">
        <title>Depth-based differentiation of microbial function through sediment-hosted aquifers and enrichment of novel symbionts in the deep terrestrial subsurface.</title>
        <authorList>
            <person name="Probst A.J."/>
            <person name="Ladd B."/>
            <person name="Jarett J.K."/>
            <person name="Geller-Mcgrath D.E."/>
            <person name="Sieber C.M.K."/>
            <person name="Emerson J.B."/>
            <person name="Anantharaman K."/>
            <person name="Thomas B.C."/>
            <person name="Malmstrom R."/>
            <person name="Stieglmeier M."/>
            <person name="Klingl A."/>
            <person name="Woyke T."/>
            <person name="Ryan C.M."/>
            <person name="Banfield J.F."/>
        </authorList>
    </citation>
    <scope>NUCLEOTIDE SEQUENCE [LARGE SCALE GENOMIC DNA]</scope>
</reference>
<dbReference type="Pfam" id="PF14622">
    <property type="entry name" value="Ribonucleas_3_3"/>
    <property type="match status" value="1"/>
</dbReference>
<dbReference type="Gene3D" id="1.10.1520.10">
    <property type="entry name" value="Ribonuclease III domain"/>
    <property type="match status" value="1"/>
</dbReference>
<evidence type="ECO:0000259" key="13">
    <source>
        <dbReference type="PROSITE" id="PS50142"/>
    </source>
</evidence>
<evidence type="ECO:0000256" key="4">
    <source>
        <dbReference type="ARBA" id="ARBA00022664"/>
    </source>
</evidence>
<dbReference type="GO" id="GO:0046872">
    <property type="term" value="F:metal ion binding"/>
    <property type="evidence" value="ECO:0007669"/>
    <property type="project" value="UniProtKB-KW"/>
</dbReference>
<dbReference type="SUPFAM" id="SSF69065">
    <property type="entry name" value="RNase III domain-like"/>
    <property type="match status" value="1"/>
</dbReference>
<evidence type="ECO:0000313" key="15">
    <source>
        <dbReference type="Proteomes" id="UP000229531"/>
    </source>
</evidence>
<evidence type="ECO:0000313" key="14">
    <source>
        <dbReference type="EMBL" id="PIX68059.1"/>
    </source>
</evidence>
<comment type="similarity">
    <text evidence="2">Belongs to the ribonuclease III family.</text>
</comment>
<comment type="catalytic activity">
    <reaction evidence="1">
        <text>Endonucleolytic cleavage to 5'-phosphomonoester.</text>
        <dbReference type="EC" id="3.1.26.3"/>
    </reaction>
</comment>
<dbReference type="CDD" id="cd00593">
    <property type="entry name" value="RIBOc"/>
    <property type="match status" value="1"/>
</dbReference>
<dbReference type="FunFam" id="1.10.1520.10:FF:000001">
    <property type="entry name" value="Ribonuclease 3"/>
    <property type="match status" value="1"/>
</dbReference>